<proteinExistence type="predicted"/>
<feature type="transmembrane region" description="Helical" evidence="1">
    <location>
        <begin position="43"/>
        <end position="59"/>
    </location>
</feature>
<dbReference type="EMBL" id="CABPSX010000009">
    <property type="protein sequence ID" value="VVG73147.1"/>
    <property type="molecule type" value="Genomic_DNA"/>
</dbReference>
<keyword evidence="1" id="KW-0812">Transmembrane</keyword>
<name>A0A5E5P9C1_9BURK</name>
<feature type="transmembrane region" description="Helical" evidence="1">
    <location>
        <begin position="18"/>
        <end position="36"/>
    </location>
</feature>
<keyword evidence="1" id="KW-1133">Transmembrane helix</keyword>
<keyword evidence="1" id="KW-0472">Membrane</keyword>
<reference evidence="2 3" key="1">
    <citation type="submission" date="2019-08" db="EMBL/GenBank/DDBJ databases">
        <authorList>
            <person name="Peeters C."/>
        </authorList>
    </citation>
    <scope>NUCLEOTIDE SEQUENCE [LARGE SCALE GENOMIC DNA]</scope>
    <source>
        <strain evidence="2 3">LMG 18089</strain>
    </source>
</reference>
<evidence type="ECO:0000256" key="1">
    <source>
        <dbReference type="SAM" id="Phobius"/>
    </source>
</evidence>
<protein>
    <submittedName>
        <fullName evidence="2">MFS transporter</fullName>
    </submittedName>
</protein>
<evidence type="ECO:0000313" key="2">
    <source>
        <dbReference type="EMBL" id="VVG73147.1"/>
    </source>
</evidence>
<gene>
    <name evidence="2" type="ORF">PAP18089_04150</name>
</gene>
<organism evidence="2 3">
    <name type="scientific">Pandoraea apista</name>
    <dbReference type="NCBI Taxonomy" id="93218"/>
    <lineage>
        <taxon>Bacteria</taxon>
        <taxon>Pseudomonadati</taxon>
        <taxon>Pseudomonadota</taxon>
        <taxon>Betaproteobacteria</taxon>
        <taxon>Burkholderiales</taxon>
        <taxon>Burkholderiaceae</taxon>
        <taxon>Pandoraea</taxon>
    </lineage>
</organism>
<accession>A0A5E5P9C1</accession>
<evidence type="ECO:0000313" key="3">
    <source>
        <dbReference type="Proteomes" id="UP000364291"/>
    </source>
</evidence>
<sequence>MGHRANQPSIAYRLWRDLGYAVGALLVGITADLFGLAATMRLVAGRAFAFGVIAAMWMSEPRLLGSTAK</sequence>
<dbReference type="AlphaFoldDB" id="A0A5E5P9C1"/>
<dbReference type="Proteomes" id="UP000364291">
    <property type="component" value="Unassembled WGS sequence"/>
</dbReference>